<dbReference type="Pfam" id="PF13975">
    <property type="entry name" value="gag-asp_proteas"/>
    <property type="match status" value="1"/>
</dbReference>
<dbReference type="OrthoDB" id="198130at2"/>
<reference evidence="2 3" key="1">
    <citation type="submission" date="2019-03" db="EMBL/GenBank/DDBJ databases">
        <title>Draft Genome Sequence of Massilia arenosa sp. nov., a Novel Massilia Species Isolated from a Sandy-loam Maize Soil.</title>
        <authorList>
            <person name="Raths R."/>
            <person name="Peta V."/>
            <person name="Bucking H."/>
        </authorList>
    </citation>
    <scope>NUCLEOTIDE SEQUENCE [LARGE SCALE GENOMIC DNA]</scope>
    <source>
        <strain evidence="2 3">MC02</strain>
    </source>
</reference>
<gene>
    <name evidence="2" type="ORF">E4L96_17325</name>
</gene>
<name>A0A4Y9S813_9BURK</name>
<proteinExistence type="predicted"/>
<dbReference type="Proteomes" id="UP000298438">
    <property type="component" value="Unassembled WGS sequence"/>
</dbReference>
<keyword evidence="1" id="KW-0732">Signal</keyword>
<protein>
    <recommendedName>
        <fullName evidence="4">Peptidase A2 domain-containing protein</fullName>
    </recommendedName>
</protein>
<dbReference type="SUPFAM" id="SSF50630">
    <property type="entry name" value="Acid proteases"/>
    <property type="match status" value="1"/>
</dbReference>
<feature type="chain" id="PRO_5021219420" description="Peptidase A2 domain-containing protein" evidence="1">
    <location>
        <begin position="21"/>
        <end position="514"/>
    </location>
</feature>
<sequence length="514" mass="54436">MSTRFWLAGLLFGAACASRAADVNTLLAQTRSAYGPSASWERVRFLRAEGEQSGEGLTGKVSWLVDRASGQFKRSADVGDYRAAEGMDAQGRWRQDGSGGWHPLDSDEAKAVAVSEAWLARMAWLDRQDRAVWSGGDEVTEQGVTLDRIVAAPPHGRAVTLYLDHRTHLVQRAEMPISTSTWVQRYEGYHAVGGLTLPARISTNSDGDNDVLLTVSAWSTPASVEASAFARPAWKANASPTVTVPITIGKRLLINATIDGKGPFPFVLDTGGQAILTKKAAAALGLTGKQAGELSGVGGASVSTASAMVRDLNIGGAALHDVPFLIFPMPPSFSANGDGPEVAGVLGLEVFEQFAVRFDFPRGTATLTPLATYRGELDGAVKVPLRFTEDVPLVAGAINGSAGWFAVDTGNNSTFTVQGKFARAHGLDKAFEGGRKITVKSGVGSQATHYAGQLARVELGSIAFENLEAAVAYDEAGPFSSTSEAANLGLRQLKDYIVTFDYRNGTMSLARPQK</sequence>
<accession>A0A4Y9S813</accession>
<evidence type="ECO:0000313" key="3">
    <source>
        <dbReference type="Proteomes" id="UP000298438"/>
    </source>
</evidence>
<dbReference type="AlphaFoldDB" id="A0A4Y9S813"/>
<dbReference type="InterPro" id="IPR034122">
    <property type="entry name" value="Retropepsin-like_bacterial"/>
</dbReference>
<dbReference type="CDD" id="cd05483">
    <property type="entry name" value="retropepsin_like_bacteria"/>
    <property type="match status" value="1"/>
</dbReference>
<dbReference type="InterPro" id="IPR021109">
    <property type="entry name" value="Peptidase_aspartic_dom_sf"/>
</dbReference>
<evidence type="ECO:0008006" key="4">
    <source>
        <dbReference type="Google" id="ProtNLM"/>
    </source>
</evidence>
<comment type="caution">
    <text evidence="2">The sequence shown here is derived from an EMBL/GenBank/DDBJ whole genome shotgun (WGS) entry which is preliminary data.</text>
</comment>
<keyword evidence="3" id="KW-1185">Reference proteome</keyword>
<feature type="signal peptide" evidence="1">
    <location>
        <begin position="1"/>
        <end position="20"/>
    </location>
</feature>
<dbReference type="RefSeq" id="WP_135208468.1">
    <property type="nucleotide sequence ID" value="NZ_SPVF01000222.1"/>
</dbReference>
<evidence type="ECO:0000256" key="1">
    <source>
        <dbReference type="SAM" id="SignalP"/>
    </source>
</evidence>
<dbReference type="PROSITE" id="PS51257">
    <property type="entry name" value="PROKAR_LIPOPROTEIN"/>
    <property type="match status" value="1"/>
</dbReference>
<dbReference type="Pfam" id="PF13650">
    <property type="entry name" value="Asp_protease_2"/>
    <property type="match status" value="1"/>
</dbReference>
<evidence type="ECO:0000313" key="2">
    <source>
        <dbReference type="EMBL" id="TFW15871.1"/>
    </source>
</evidence>
<dbReference type="Gene3D" id="2.40.70.10">
    <property type="entry name" value="Acid Proteases"/>
    <property type="match status" value="2"/>
</dbReference>
<dbReference type="EMBL" id="SPVF01000222">
    <property type="protein sequence ID" value="TFW15871.1"/>
    <property type="molecule type" value="Genomic_DNA"/>
</dbReference>
<organism evidence="2 3">
    <name type="scientific">Zemynaea arenosa</name>
    <dbReference type="NCBI Taxonomy" id="2561931"/>
    <lineage>
        <taxon>Bacteria</taxon>
        <taxon>Pseudomonadati</taxon>
        <taxon>Pseudomonadota</taxon>
        <taxon>Betaproteobacteria</taxon>
        <taxon>Burkholderiales</taxon>
        <taxon>Oxalobacteraceae</taxon>
        <taxon>Telluria group</taxon>
        <taxon>Zemynaea</taxon>
    </lineage>
</organism>